<sequence length="52" mass="5771">MRRRAANTRRPEPAPGTPTAARIGHIGVRDTVPGRPDRRRAERSTVDPSRTP</sequence>
<name>A0A0B5EPP6_STRA4</name>
<organism evidence="2 3">
    <name type="scientific">Streptomyces albus (strain ATCC 21838 / DSM 41398 / FERM P-419 / JCM 4703 / NBRC 107858)</name>
    <dbReference type="NCBI Taxonomy" id="1081613"/>
    <lineage>
        <taxon>Bacteria</taxon>
        <taxon>Bacillati</taxon>
        <taxon>Actinomycetota</taxon>
        <taxon>Actinomycetes</taxon>
        <taxon>Kitasatosporales</taxon>
        <taxon>Streptomycetaceae</taxon>
        <taxon>Streptomyces</taxon>
    </lineage>
</organism>
<evidence type="ECO:0000313" key="3">
    <source>
        <dbReference type="Proteomes" id="UP000031523"/>
    </source>
</evidence>
<dbReference type="KEGG" id="sals:SLNWT_0854"/>
<proteinExistence type="predicted"/>
<dbReference type="AlphaFoldDB" id="A0A0B5EPP6"/>
<evidence type="ECO:0000256" key="1">
    <source>
        <dbReference type="SAM" id="MobiDB-lite"/>
    </source>
</evidence>
<dbReference type="Proteomes" id="UP000031523">
    <property type="component" value="Chromosome"/>
</dbReference>
<keyword evidence="3" id="KW-1185">Reference proteome</keyword>
<reference evidence="2 3" key="1">
    <citation type="submission" date="2015-01" db="EMBL/GenBank/DDBJ databases">
        <title>Enhanced salinomycin production by adjusting the supply of polyketide extender units in Streptomyce albus DSM 41398.</title>
        <authorList>
            <person name="Lu C."/>
        </authorList>
    </citation>
    <scope>NUCLEOTIDE SEQUENCE [LARGE SCALE GENOMIC DNA]</scope>
    <source>
        <strain evidence="3">ATCC 21838 / DSM 41398 / FERM P-419 / JCM 4703 / NBRC 107858</strain>
    </source>
</reference>
<dbReference type="EMBL" id="CP010519">
    <property type="protein sequence ID" value="AJE81230.1"/>
    <property type="molecule type" value="Genomic_DNA"/>
</dbReference>
<gene>
    <name evidence="2" type="ORF">SLNWT_0854</name>
</gene>
<feature type="compositionally biased region" description="Basic and acidic residues" evidence="1">
    <location>
        <begin position="35"/>
        <end position="45"/>
    </location>
</feature>
<accession>A0A0B5EPP6</accession>
<evidence type="ECO:0000313" key="2">
    <source>
        <dbReference type="EMBL" id="AJE81230.1"/>
    </source>
</evidence>
<protein>
    <submittedName>
        <fullName evidence="2">Uncharacterized protein</fullName>
    </submittedName>
</protein>
<feature type="region of interest" description="Disordered" evidence="1">
    <location>
        <begin position="1"/>
        <end position="52"/>
    </location>
</feature>